<evidence type="ECO:0000256" key="7">
    <source>
        <dbReference type="ARBA" id="ARBA00037904"/>
    </source>
</evidence>
<dbReference type="Proteomes" id="UP000000323">
    <property type="component" value="Chromosome 1"/>
</dbReference>
<keyword evidence="5" id="KW-0472">Membrane</keyword>
<sequence>MQLYSTTSQFDVSVVIPARNESKYICRAISSIANQKWPLNRVEVVVVDNGSTDGTSEVASACASRFTGLNFSLLAENLRGRGRAKNLGAKFAKGRILIFMDADSYAAPNLVSTVMRYVAKGYPAGSIRVKADSDHFIDCLFFDMMEYGKKHFGIRAQMGYFDQELFWRVGGFNESLEIAEDKDLFDRIINLGVPTCHIMETWIATSPRRLHTLPLHLAVVTTFLRWALAHIGFGRRWVY</sequence>
<evidence type="ECO:0000256" key="5">
    <source>
        <dbReference type="ARBA" id="ARBA00023136"/>
    </source>
</evidence>
<keyword evidence="4 11" id="KW-0808">Transferase</keyword>
<dbReference type="RefSeq" id="WP_012875402.1">
    <property type="nucleotide sequence ID" value="NC_013525.1"/>
</dbReference>
<evidence type="ECO:0000313" key="12">
    <source>
        <dbReference type="Proteomes" id="UP000000323"/>
    </source>
</evidence>
<accession>D1CC52</accession>
<dbReference type="PANTHER" id="PTHR43646">
    <property type="entry name" value="GLYCOSYLTRANSFERASE"/>
    <property type="match status" value="1"/>
</dbReference>
<comment type="function">
    <text evidence="6">Catalyzes the glycosylation of 4,4'-diaponeurosporenoate, i.e. the esterification of glucose at the C1'' position with the carboxyl group of 4,4'-diaponeurosporenic acid, to form glycosyl-4,4'-diaponeurosporenoate. This is a step in the biosynthesis of staphyloxanthin, an orange pigment present in most staphylococci strains.</text>
</comment>
<dbReference type="PANTHER" id="PTHR43646:SF2">
    <property type="entry name" value="GLYCOSYLTRANSFERASE 2-LIKE DOMAIN-CONTAINING PROTEIN"/>
    <property type="match status" value="1"/>
</dbReference>
<dbReference type="CAZy" id="GT2">
    <property type="family name" value="Glycosyltransferase Family 2"/>
</dbReference>
<dbReference type="EMBL" id="CP001825">
    <property type="protein sequence ID" value="ACZ42367.1"/>
    <property type="molecule type" value="Genomic_DNA"/>
</dbReference>
<evidence type="ECO:0000256" key="6">
    <source>
        <dbReference type="ARBA" id="ARBA00037281"/>
    </source>
</evidence>
<dbReference type="SUPFAM" id="SSF53448">
    <property type="entry name" value="Nucleotide-diphospho-sugar transferases"/>
    <property type="match status" value="1"/>
</dbReference>
<evidence type="ECO:0000313" key="11">
    <source>
        <dbReference type="EMBL" id="ACZ42367.1"/>
    </source>
</evidence>
<reference evidence="12" key="1">
    <citation type="journal article" date="2010" name="Stand. Genomic Sci.">
        <title>Complete genome sequence of 'Thermobaculum terrenum' type strain (YNP1).</title>
        <authorList>
            <person name="Kiss H."/>
            <person name="Cleland D."/>
            <person name="Lapidus A."/>
            <person name="Lucas S."/>
            <person name="Glavina Del Rio T."/>
            <person name="Nolan M."/>
            <person name="Tice H."/>
            <person name="Han C."/>
            <person name="Goodwin L."/>
            <person name="Pitluck S."/>
            <person name="Liolios K."/>
            <person name="Ivanova N."/>
            <person name="Mavromatis K."/>
            <person name="Ovchinnikova G."/>
            <person name="Pati A."/>
            <person name="Chen A."/>
            <person name="Palaniappan K."/>
            <person name="Land M."/>
            <person name="Hauser L."/>
            <person name="Chang Y."/>
            <person name="Jeffries C."/>
            <person name="Lu M."/>
            <person name="Brettin T."/>
            <person name="Detter J."/>
            <person name="Goker M."/>
            <person name="Tindall B."/>
            <person name="Beck B."/>
            <person name="McDermott T."/>
            <person name="Woyke T."/>
            <person name="Bristow J."/>
            <person name="Eisen J."/>
            <person name="Markowitz V."/>
            <person name="Hugenholtz P."/>
            <person name="Kyrpides N."/>
            <person name="Klenk H."/>
            <person name="Cheng J."/>
        </authorList>
    </citation>
    <scope>NUCLEOTIDE SEQUENCE [LARGE SCALE GENOMIC DNA]</scope>
    <source>
        <strain evidence="12">ATCC BAA-798 / YNP1</strain>
    </source>
</reference>
<evidence type="ECO:0000256" key="8">
    <source>
        <dbReference type="ARBA" id="ARBA00038120"/>
    </source>
</evidence>
<dbReference type="GO" id="GO:0016757">
    <property type="term" value="F:glycosyltransferase activity"/>
    <property type="evidence" value="ECO:0007669"/>
    <property type="project" value="UniProtKB-KW"/>
</dbReference>
<evidence type="ECO:0000256" key="4">
    <source>
        <dbReference type="ARBA" id="ARBA00022679"/>
    </source>
</evidence>
<dbReference type="AlphaFoldDB" id="D1CC52"/>
<evidence type="ECO:0000256" key="3">
    <source>
        <dbReference type="ARBA" id="ARBA00022676"/>
    </source>
</evidence>
<keyword evidence="2" id="KW-1003">Cell membrane</keyword>
<dbReference type="GO" id="GO:0005886">
    <property type="term" value="C:plasma membrane"/>
    <property type="evidence" value="ECO:0007669"/>
    <property type="project" value="UniProtKB-SubCell"/>
</dbReference>
<dbReference type="Gene3D" id="3.90.550.10">
    <property type="entry name" value="Spore Coat Polysaccharide Biosynthesis Protein SpsA, Chain A"/>
    <property type="match status" value="1"/>
</dbReference>
<dbReference type="InterPro" id="IPR001173">
    <property type="entry name" value="Glyco_trans_2-like"/>
</dbReference>
<proteinExistence type="inferred from homology"/>
<evidence type="ECO:0000256" key="2">
    <source>
        <dbReference type="ARBA" id="ARBA00022475"/>
    </source>
</evidence>
<organism evidence="11 12">
    <name type="scientific">Thermobaculum terrenum (strain ATCC BAA-798 / CCMEE 7001 / YNP1)</name>
    <dbReference type="NCBI Taxonomy" id="525904"/>
    <lineage>
        <taxon>Bacteria</taxon>
        <taxon>Bacillati</taxon>
        <taxon>Chloroflexota</taxon>
        <taxon>Chloroflexia</taxon>
        <taxon>Candidatus Thermobaculales</taxon>
        <taxon>Candidatus Thermobaculaceae</taxon>
        <taxon>Thermobaculum</taxon>
    </lineage>
</organism>
<comment type="pathway">
    <text evidence="7">Carotenoid biosynthesis; staphyloxanthin biosynthesis; staphyloxanthin from farnesyl diphosphate: step 4/5.</text>
</comment>
<feature type="domain" description="Glycosyltransferase 2-like" evidence="10">
    <location>
        <begin position="13"/>
        <end position="129"/>
    </location>
</feature>
<evidence type="ECO:0000259" key="10">
    <source>
        <dbReference type="Pfam" id="PF00535"/>
    </source>
</evidence>
<name>D1CC52_THET1</name>
<keyword evidence="3" id="KW-0328">Glycosyltransferase</keyword>
<evidence type="ECO:0000256" key="1">
    <source>
        <dbReference type="ARBA" id="ARBA00004236"/>
    </source>
</evidence>
<dbReference type="eggNOG" id="COG1215">
    <property type="taxonomic scope" value="Bacteria"/>
</dbReference>
<dbReference type="KEGG" id="ttr:Tter_1461"/>
<dbReference type="InterPro" id="IPR029044">
    <property type="entry name" value="Nucleotide-diphossugar_trans"/>
</dbReference>
<gene>
    <name evidence="11" type="ordered locus">Tter_1461</name>
</gene>
<keyword evidence="12" id="KW-1185">Reference proteome</keyword>
<dbReference type="HOGENOM" id="CLU_025996_17_3_0"/>
<evidence type="ECO:0000256" key="9">
    <source>
        <dbReference type="ARBA" id="ARBA00040345"/>
    </source>
</evidence>
<dbReference type="Pfam" id="PF00535">
    <property type="entry name" value="Glycos_transf_2"/>
    <property type="match status" value="1"/>
</dbReference>
<dbReference type="OrthoDB" id="9810303at2"/>
<protein>
    <recommendedName>
        <fullName evidence="9">4,4'-diaponeurosporenoate glycosyltransferase</fullName>
    </recommendedName>
</protein>
<dbReference type="STRING" id="525904.Tter_1461"/>
<comment type="subcellular location">
    <subcellularLocation>
        <location evidence="1">Cell membrane</location>
    </subcellularLocation>
</comment>
<comment type="similarity">
    <text evidence="8">Belongs to the glycosyltransferase 2 family. CrtQ subfamily.</text>
</comment>